<dbReference type="PANTHER" id="PTHR13140:SF706">
    <property type="entry name" value="DILUTE CLASS UNCONVENTIONAL MYOSIN, ISOFORM C"/>
    <property type="match status" value="1"/>
</dbReference>
<dbReference type="Gene3D" id="3.40.850.10">
    <property type="entry name" value="Kinesin motor domain"/>
    <property type="match status" value="1"/>
</dbReference>
<dbReference type="FunFam" id="1.10.10.820:FF:000001">
    <property type="entry name" value="Myosin heavy chain"/>
    <property type="match status" value="1"/>
</dbReference>
<dbReference type="GO" id="GO:0016020">
    <property type="term" value="C:membrane"/>
    <property type="evidence" value="ECO:0007669"/>
    <property type="project" value="TreeGrafter"/>
</dbReference>
<dbReference type="GO" id="GO:0000146">
    <property type="term" value="F:microfilament motor activity"/>
    <property type="evidence" value="ECO:0007669"/>
    <property type="project" value="TreeGrafter"/>
</dbReference>
<evidence type="ECO:0000259" key="7">
    <source>
        <dbReference type="PROSITE" id="PS51456"/>
    </source>
</evidence>
<dbReference type="InterPro" id="IPR036961">
    <property type="entry name" value="Kinesin_motor_dom_sf"/>
</dbReference>
<dbReference type="GO" id="GO:0005524">
    <property type="term" value="F:ATP binding"/>
    <property type="evidence" value="ECO:0007669"/>
    <property type="project" value="UniProtKB-UniRule"/>
</dbReference>
<evidence type="ECO:0000256" key="2">
    <source>
        <dbReference type="ARBA" id="ARBA00022840"/>
    </source>
</evidence>
<dbReference type="InterPro" id="IPR027417">
    <property type="entry name" value="P-loop_NTPase"/>
</dbReference>
<dbReference type="GO" id="GO:0005737">
    <property type="term" value="C:cytoplasm"/>
    <property type="evidence" value="ECO:0007669"/>
    <property type="project" value="TreeGrafter"/>
</dbReference>
<dbReference type="PRINTS" id="PR00193">
    <property type="entry name" value="MYOSINHEAVY"/>
</dbReference>
<reference evidence="8 9" key="1">
    <citation type="journal article" date="2015" name="Genome Biol. Evol.">
        <title>Comparative Genomics of a Bacterivorous Green Alga Reveals Evolutionary Causalities and Consequences of Phago-Mixotrophic Mode of Nutrition.</title>
        <authorList>
            <person name="Burns J.A."/>
            <person name="Paasch A."/>
            <person name="Narechania A."/>
            <person name="Kim E."/>
        </authorList>
    </citation>
    <scope>NUCLEOTIDE SEQUENCE [LARGE SCALE GENOMIC DNA]</scope>
    <source>
        <strain evidence="8 9">PLY_AMNH</strain>
    </source>
</reference>
<comment type="caution">
    <text evidence="6">Lacks conserved residue(s) required for the propagation of feature annotation.</text>
</comment>
<organism evidence="8 9">
    <name type="scientific">Cymbomonas tetramitiformis</name>
    <dbReference type="NCBI Taxonomy" id="36881"/>
    <lineage>
        <taxon>Eukaryota</taxon>
        <taxon>Viridiplantae</taxon>
        <taxon>Chlorophyta</taxon>
        <taxon>Pyramimonadophyceae</taxon>
        <taxon>Pyramimonadales</taxon>
        <taxon>Pyramimonadaceae</taxon>
        <taxon>Cymbomonas</taxon>
    </lineage>
</organism>
<dbReference type="PANTHER" id="PTHR13140">
    <property type="entry name" value="MYOSIN"/>
    <property type="match status" value="1"/>
</dbReference>
<dbReference type="GO" id="GO:0007015">
    <property type="term" value="P:actin filament organization"/>
    <property type="evidence" value="ECO:0007669"/>
    <property type="project" value="TreeGrafter"/>
</dbReference>
<dbReference type="Gene3D" id="1.10.10.820">
    <property type="match status" value="1"/>
</dbReference>
<dbReference type="SUPFAM" id="SSF52540">
    <property type="entry name" value="P-loop containing nucleoside triphosphate hydrolases"/>
    <property type="match status" value="1"/>
</dbReference>
<evidence type="ECO:0000256" key="5">
    <source>
        <dbReference type="ARBA" id="ARBA00023203"/>
    </source>
</evidence>
<dbReference type="Gene3D" id="1.20.120.720">
    <property type="entry name" value="Myosin VI head, motor domain, U50 subdomain"/>
    <property type="match status" value="1"/>
</dbReference>
<name>A0AAE0L812_9CHLO</name>
<evidence type="ECO:0000256" key="3">
    <source>
        <dbReference type="ARBA" id="ARBA00023123"/>
    </source>
</evidence>
<keyword evidence="3 6" id="KW-0518">Myosin</keyword>
<evidence type="ECO:0000313" key="8">
    <source>
        <dbReference type="EMBL" id="KAK3275179.1"/>
    </source>
</evidence>
<dbReference type="EMBL" id="LGRX02007367">
    <property type="protein sequence ID" value="KAK3275179.1"/>
    <property type="molecule type" value="Genomic_DNA"/>
</dbReference>
<dbReference type="InterPro" id="IPR001609">
    <property type="entry name" value="Myosin_head_motor_dom-like"/>
</dbReference>
<evidence type="ECO:0000313" key="9">
    <source>
        <dbReference type="Proteomes" id="UP001190700"/>
    </source>
</evidence>
<keyword evidence="4 6" id="KW-0505">Motor protein</keyword>
<dbReference type="Gene3D" id="1.20.58.530">
    <property type="match status" value="1"/>
</dbReference>
<keyword evidence="9" id="KW-1185">Reference proteome</keyword>
<proteinExistence type="inferred from homology"/>
<evidence type="ECO:0000256" key="4">
    <source>
        <dbReference type="ARBA" id="ARBA00023175"/>
    </source>
</evidence>
<dbReference type="SMART" id="SM00242">
    <property type="entry name" value="MYSc"/>
    <property type="match status" value="1"/>
</dbReference>
<dbReference type="CDD" id="cd00124">
    <property type="entry name" value="MYSc"/>
    <property type="match status" value="1"/>
</dbReference>
<comment type="similarity">
    <text evidence="6">Belongs to the TRAFAC class myosin-kinesin ATPase superfamily. Myosin family.</text>
</comment>
<comment type="caution">
    <text evidence="8">The sequence shown here is derived from an EMBL/GenBank/DDBJ whole genome shotgun (WGS) entry which is preliminary data.</text>
</comment>
<gene>
    <name evidence="8" type="ORF">CYMTET_16678</name>
</gene>
<evidence type="ECO:0000256" key="6">
    <source>
        <dbReference type="PROSITE-ProRule" id="PRU00782"/>
    </source>
</evidence>
<dbReference type="PROSITE" id="PS51456">
    <property type="entry name" value="MYOSIN_MOTOR"/>
    <property type="match status" value="1"/>
</dbReference>
<dbReference type="GO" id="GO:0030048">
    <property type="term" value="P:actin filament-based movement"/>
    <property type="evidence" value="ECO:0007669"/>
    <property type="project" value="UniProtKB-ARBA"/>
</dbReference>
<accession>A0AAE0L812</accession>
<feature type="domain" description="Myosin motor" evidence="7">
    <location>
        <begin position="58"/>
        <end position="524"/>
    </location>
</feature>
<dbReference type="AlphaFoldDB" id="A0AAE0L812"/>
<feature type="binding site" evidence="6">
    <location>
        <begin position="158"/>
        <end position="165"/>
    </location>
    <ligand>
        <name>ATP</name>
        <dbReference type="ChEBI" id="CHEBI:30616"/>
    </ligand>
</feature>
<dbReference type="GO" id="GO:0016459">
    <property type="term" value="C:myosin complex"/>
    <property type="evidence" value="ECO:0007669"/>
    <property type="project" value="UniProtKB-KW"/>
</dbReference>
<sequence>MSRTYFKVDAKADWEVGDVLSNDGKTLTINPKESKPGDCGPVSIPRELTAPFSASAEEGVEDLASLDVLHEPAILHNLTTRCDASKYYTSVGDVLLAVNPFKPLDCYGTDSIQAYSKPLASPQTLVEVDDPPHIFKVARAAVRSMRTEKKSQAILISGESGAGKTESTKHILHFLTHCASGDGPRRMSEAPVEEKIMASNPVLEAFGNAKTVHNNNSSRFGKFFQVQYNNNDTIVGAKVLIYLLERSRVAKIGPGERNYHVFYQLCAGATAEQRQAFDLGPATAFYYLTSPDGIVEEIPNVDDAREFSTLLAALKSVGISATETNAIMQCLAGILHLGNIQMVPKAGAENASVVGNMETLQIAAGLLGFEFITLEIALTTKGLATSRSSCYSIPLTPHQASVARDALAKSIYTRIFDYLVKKVSTSMEAPEDKVQRHIGVLDIFGFESFEKNSLEQLCINYSNEKLHQLFIKAVIEGELKLYAEEGINVADCAKNAEKVSNKAFLAALEDRRGGGASPLVGSGI</sequence>
<keyword evidence="5 6" id="KW-0009">Actin-binding</keyword>
<keyword evidence="2 6" id="KW-0067">ATP-binding</keyword>
<dbReference type="Proteomes" id="UP001190700">
    <property type="component" value="Unassembled WGS sequence"/>
</dbReference>
<dbReference type="Pfam" id="PF00063">
    <property type="entry name" value="Myosin_head"/>
    <property type="match status" value="1"/>
</dbReference>
<evidence type="ECO:0000256" key="1">
    <source>
        <dbReference type="ARBA" id="ARBA00022741"/>
    </source>
</evidence>
<protein>
    <recommendedName>
        <fullName evidence="7">Myosin motor domain-containing protein</fullName>
    </recommendedName>
</protein>
<keyword evidence="1 6" id="KW-0547">Nucleotide-binding</keyword>
<dbReference type="GO" id="GO:0051015">
    <property type="term" value="F:actin filament binding"/>
    <property type="evidence" value="ECO:0007669"/>
    <property type="project" value="TreeGrafter"/>
</dbReference>